<dbReference type="InterPro" id="IPR052276">
    <property type="entry name" value="Diphthamide-biosynth_chaperone"/>
</dbReference>
<dbReference type="EMBL" id="SDRB02011305">
    <property type="protein sequence ID" value="THG01874.1"/>
    <property type="molecule type" value="Genomic_DNA"/>
</dbReference>
<dbReference type="PANTHER" id="PTHR44240:SF33">
    <property type="entry name" value="OS03G0244950 PROTEIN"/>
    <property type="match status" value="1"/>
</dbReference>
<evidence type="ECO:0000313" key="3">
    <source>
        <dbReference type="Proteomes" id="UP000306102"/>
    </source>
</evidence>
<dbReference type="InterPro" id="IPR018253">
    <property type="entry name" value="DnaJ_domain_CS"/>
</dbReference>
<dbReference type="PROSITE" id="PS00636">
    <property type="entry name" value="DNAJ_1"/>
    <property type="match status" value="1"/>
</dbReference>
<protein>
    <recommendedName>
        <fullName evidence="1">J domain-containing protein</fullName>
    </recommendedName>
</protein>
<dbReference type="AlphaFoldDB" id="A0A4S4DHL8"/>
<dbReference type="PROSITE" id="PS50076">
    <property type="entry name" value="DNAJ_2"/>
    <property type="match status" value="1"/>
</dbReference>
<dbReference type="PRINTS" id="PR00625">
    <property type="entry name" value="JDOMAIN"/>
</dbReference>
<gene>
    <name evidence="2" type="ORF">TEA_011984</name>
</gene>
<feature type="domain" description="J" evidence="1">
    <location>
        <begin position="67"/>
        <end position="134"/>
    </location>
</feature>
<dbReference type="SMART" id="SM00271">
    <property type="entry name" value="DnaJ"/>
    <property type="match status" value="1"/>
</dbReference>
<dbReference type="InterPro" id="IPR036869">
    <property type="entry name" value="J_dom_sf"/>
</dbReference>
<accession>A0A4S4DHL8</accession>
<dbReference type="PANTHER" id="PTHR44240">
    <property type="entry name" value="DNAJ DOMAIN (PROKARYOTIC HEAT SHOCK PROTEIN)-RELATED"/>
    <property type="match status" value="1"/>
</dbReference>
<keyword evidence="3" id="KW-1185">Reference proteome</keyword>
<evidence type="ECO:0000259" key="1">
    <source>
        <dbReference type="PROSITE" id="PS50076"/>
    </source>
</evidence>
<organism evidence="2 3">
    <name type="scientific">Camellia sinensis var. sinensis</name>
    <name type="common">China tea</name>
    <dbReference type="NCBI Taxonomy" id="542762"/>
    <lineage>
        <taxon>Eukaryota</taxon>
        <taxon>Viridiplantae</taxon>
        <taxon>Streptophyta</taxon>
        <taxon>Embryophyta</taxon>
        <taxon>Tracheophyta</taxon>
        <taxon>Spermatophyta</taxon>
        <taxon>Magnoliopsida</taxon>
        <taxon>eudicotyledons</taxon>
        <taxon>Gunneridae</taxon>
        <taxon>Pentapetalae</taxon>
        <taxon>asterids</taxon>
        <taxon>Ericales</taxon>
        <taxon>Theaceae</taxon>
        <taxon>Camellia</taxon>
    </lineage>
</organism>
<dbReference type="InterPro" id="IPR001623">
    <property type="entry name" value="DnaJ_domain"/>
</dbReference>
<dbReference type="Proteomes" id="UP000306102">
    <property type="component" value="Unassembled WGS sequence"/>
</dbReference>
<sequence>MVSACIPLSTPFLCPKSTATASAFPPPPPMCVRFRPSPRVSAASTTAERPTSRPHASQYRIATAAASLYQVLGIQIDASSHEIKTAYRRLARVLHPDVASNGQKDTSAEEFMRIHTAYSTLSDPLKRADYDRSLFRWRRSVSSPLSASGFSGYKRRTWETDQCW</sequence>
<dbReference type="CDD" id="cd06257">
    <property type="entry name" value="DnaJ"/>
    <property type="match status" value="1"/>
</dbReference>
<comment type="caution">
    <text evidence="2">The sequence shown here is derived from an EMBL/GenBank/DDBJ whole genome shotgun (WGS) entry which is preliminary data.</text>
</comment>
<dbReference type="Gene3D" id="1.10.287.110">
    <property type="entry name" value="DnaJ domain"/>
    <property type="match status" value="1"/>
</dbReference>
<dbReference type="Pfam" id="PF00226">
    <property type="entry name" value="DnaJ"/>
    <property type="match status" value="1"/>
</dbReference>
<dbReference type="STRING" id="542762.A0A4S4DHL8"/>
<dbReference type="SUPFAM" id="SSF46565">
    <property type="entry name" value="Chaperone J-domain"/>
    <property type="match status" value="1"/>
</dbReference>
<evidence type="ECO:0000313" key="2">
    <source>
        <dbReference type="EMBL" id="THG01874.1"/>
    </source>
</evidence>
<proteinExistence type="predicted"/>
<reference evidence="2 3" key="1">
    <citation type="journal article" date="2018" name="Proc. Natl. Acad. Sci. U.S.A.">
        <title>Draft genome sequence of Camellia sinensis var. sinensis provides insights into the evolution of the tea genome and tea quality.</title>
        <authorList>
            <person name="Wei C."/>
            <person name="Yang H."/>
            <person name="Wang S."/>
            <person name="Zhao J."/>
            <person name="Liu C."/>
            <person name="Gao L."/>
            <person name="Xia E."/>
            <person name="Lu Y."/>
            <person name="Tai Y."/>
            <person name="She G."/>
            <person name="Sun J."/>
            <person name="Cao H."/>
            <person name="Tong W."/>
            <person name="Gao Q."/>
            <person name="Li Y."/>
            <person name="Deng W."/>
            <person name="Jiang X."/>
            <person name="Wang W."/>
            <person name="Chen Q."/>
            <person name="Zhang S."/>
            <person name="Li H."/>
            <person name="Wu J."/>
            <person name="Wang P."/>
            <person name="Li P."/>
            <person name="Shi C."/>
            <person name="Zheng F."/>
            <person name="Jian J."/>
            <person name="Huang B."/>
            <person name="Shan D."/>
            <person name="Shi M."/>
            <person name="Fang C."/>
            <person name="Yue Y."/>
            <person name="Li F."/>
            <person name="Li D."/>
            <person name="Wei S."/>
            <person name="Han B."/>
            <person name="Jiang C."/>
            <person name="Yin Y."/>
            <person name="Xia T."/>
            <person name="Zhang Z."/>
            <person name="Bennetzen J.L."/>
            <person name="Zhao S."/>
            <person name="Wan X."/>
        </authorList>
    </citation>
    <scope>NUCLEOTIDE SEQUENCE [LARGE SCALE GENOMIC DNA]</scope>
    <source>
        <strain evidence="3">cv. Shuchazao</strain>
        <tissue evidence="2">Leaf</tissue>
    </source>
</reference>
<name>A0A4S4DHL8_CAMSN</name>